<dbReference type="AlphaFoldDB" id="A0ABC8R2Q4"/>
<protein>
    <submittedName>
        <fullName evidence="1">Uncharacterized protein</fullName>
    </submittedName>
</protein>
<dbReference type="Proteomes" id="UP001642360">
    <property type="component" value="Unassembled WGS sequence"/>
</dbReference>
<name>A0ABC8R2Q4_9AQUA</name>
<evidence type="ECO:0000313" key="1">
    <source>
        <dbReference type="EMBL" id="CAK9139281.1"/>
    </source>
</evidence>
<accession>A0ABC8R2Q4</accession>
<keyword evidence="2" id="KW-1185">Reference proteome</keyword>
<sequence>MHKRGQIRVGARVEKEPTVAVASNLLHFSAAPVATDVVDSAAAVAAFAEKPEILVAVALGTAAAAADTLLDVRCMQSLPIDNIAAADLAVAAAVVQLVLIADTAVAVPVAGRVHDVVAEVAVADTMMVEPVAAECSIAVVKVAAAVDSVAAAVAEADAVGMGLDAAVEDRAAAFAKAGSDNVVGEAAAAAGNDVAISGCILGYSAYAQAADY</sequence>
<evidence type="ECO:0000313" key="2">
    <source>
        <dbReference type="Proteomes" id="UP001642360"/>
    </source>
</evidence>
<proteinExistence type="predicted"/>
<organism evidence="1 2">
    <name type="scientific">Ilex paraguariensis</name>
    <name type="common">yerba mate</name>
    <dbReference type="NCBI Taxonomy" id="185542"/>
    <lineage>
        <taxon>Eukaryota</taxon>
        <taxon>Viridiplantae</taxon>
        <taxon>Streptophyta</taxon>
        <taxon>Embryophyta</taxon>
        <taxon>Tracheophyta</taxon>
        <taxon>Spermatophyta</taxon>
        <taxon>Magnoliopsida</taxon>
        <taxon>eudicotyledons</taxon>
        <taxon>Gunneridae</taxon>
        <taxon>Pentapetalae</taxon>
        <taxon>asterids</taxon>
        <taxon>campanulids</taxon>
        <taxon>Aquifoliales</taxon>
        <taxon>Aquifoliaceae</taxon>
        <taxon>Ilex</taxon>
    </lineage>
</organism>
<reference evidence="1 2" key="1">
    <citation type="submission" date="2024-02" db="EMBL/GenBank/DDBJ databases">
        <authorList>
            <person name="Vignale AGUSTIN F."/>
            <person name="Sosa J E."/>
            <person name="Modenutti C."/>
        </authorList>
    </citation>
    <scope>NUCLEOTIDE SEQUENCE [LARGE SCALE GENOMIC DNA]</scope>
</reference>
<dbReference type="EMBL" id="CAUOFW020000948">
    <property type="protein sequence ID" value="CAK9139281.1"/>
    <property type="molecule type" value="Genomic_DNA"/>
</dbReference>
<gene>
    <name evidence="1" type="ORF">ILEXP_LOCUS6668</name>
</gene>
<comment type="caution">
    <text evidence="1">The sequence shown here is derived from an EMBL/GenBank/DDBJ whole genome shotgun (WGS) entry which is preliminary data.</text>
</comment>